<dbReference type="AlphaFoldDB" id="A0A392QHQ4"/>
<sequence>TIVFSEKEAGRSLGAKASVLWNEWCEMQLVRTSSVNIMQVQQQPVVQQWQKPPIGWYKCNVDAGFHILR</sequence>
<organism evidence="1 2">
    <name type="scientific">Trifolium medium</name>
    <dbReference type="NCBI Taxonomy" id="97028"/>
    <lineage>
        <taxon>Eukaryota</taxon>
        <taxon>Viridiplantae</taxon>
        <taxon>Streptophyta</taxon>
        <taxon>Embryophyta</taxon>
        <taxon>Tracheophyta</taxon>
        <taxon>Spermatophyta</taxon>
        <taxon>Magnoliopsida</taxon>
        <taxon>eudicotyledons</taxon>
        <taxon>Gunneridae</taxon>
        <taxon>Pentapetalae</taxon>
        <taxon>rosids</taxon>
        <taxon>fabids</taxon>
        <taxon>Fabales</taxon>
        <taxon>Fabaceae</taxon>
        <taxon>Papilionoideae</taxon>
        <taxon>50 kb inversion clade</taxon>
        <taxon>NPAAA clade</taxon>
        <taxon>Hologalegina</taxon>
        <taxon>IRL clade</taxon>
        <taxon>Trifolieae</taxon>
        <taxon>Trifolium</taxon>
    </lineage>
</organism>
<accession>A0A392QHQ4</accession>
<evidence type="ECO:0000313" key="2">
    <source>
        <dbReference type="Proteomes" id="UP000265520"/>
    </source>
</evidence>
<proteinExistence type="predicted"/>
<feature type="non-terminal residue" evidence="1">
    <location>
        <position position="1"/>
    </location>
</feature>
<evidence type="ECO:0000313" key="1">
    <source>
        <dbReference type="EMBL" id="MCI23076.1"/>
    </source>
</evidence>
<keyword evidence="2" id="KW-1185">Reference proteome</keyword>
<name>A0A392QHQ4_9FABA</name>
<dbReference type="EMBL" id="LXQA010134022">
    <property type="protein sequence ID" value="MCI23076.1"/>
    <property type="molecule type" value="Genomic_DNA"/>
</dbReference>
<comment type="caution">
    <text evidence="1">The sequence shown here is derived from an EMBL/GenBank/DDBJ whole genome shotgun (WGS) entry which is preliminary data.</text>
</comment>
<reference evidence="1 2" key="1">
    <citation type="journal article" date="2018" name="Front. Plant Sci.">
        <title>Red Clover (Trifolium pratense) and Zigzag Clover (T. medium) - A Picture of Genomic Similarities and Differences.</title>
        <authorList>
            <person name="Dluhosova J."/>
            <person name="Istvanek J."/>
            <person name="Nedelnik J."/>
            <person name="Repkova J."/>
        </authorList>
    </citation>
    <scope>NUCLEOTIDE SEQUENCE [LARGE SCALE GENOMIC DNA]</scope>
    <source>
        <strain evidence="2">cv. 10/8</strain>
        <tissue evidence="1">Leaf</tissue>
    </source>
</reference>
<protein>
    <submittedName>
        <fullName evidence="1">Uncharacterized protein</fullName>
    </submittedName>
</protein>
<dbReference type="Proteomes" id="UP000265520">
    <property type="component" value="Unassembled WGS sequence"/>
</dbReference>